<organism evidence="1">
    <name type="scientific">Anguilla anguilla</name>
    <name type="common">European freshwater eel</name>
    <name type="synonym">Muraena anguilla</name>
    <dbReference type="NCBI Taxonomy" id="7936"/>
    <lineage>
        <taxon>Eukaryota</taxon>
        <taxon>Metazoa</taxon>
        <taxon>Chordata</taxon>
        <taxon>Craniata</taxon>
        <taxon>Vertebrata</taxon>
        <taxon>Euteleostomi</taxon>
        <taxon>Actinopterygii</taxon>
        <taxon>Neopterygii</taxon>
        <taxon>Teleostei</taxon>
        <taxon>Anguilliformes</taxon>
        <taxon>Anguillidae</taxon>
        <taxon>Anguilla</taxon>
    </lineage>
</organism>
<reference evidence="1" key="1">
    <citation type="submission" date="2014-11" db="EMBL/GenBank/DDBJ databases">
        <authorList>
            <person name="Amaro Gonzalez C."/>
        </authorList>
    </citation>
    <scope>NUCLEOTIDE SEQUENCE</scope>
</reference>
<accession>A0A0E9RY67</accession>
<name>A0A0E9RY67_ANGAN</name>
<sequence>MHMDSVIVAAIVLILYLRENKITFTLN</sequence>
<dbReference type="EMBL" id="GBXM01075384">
    <property type="protein sequence ID" value="JAH33193.1"/>
    <property type="molecule type" value="Transcribed_RNA"/>
</dbReference>
<dbReference type="AlphaFoldDB" id="A0A0E9RY67"/>
<protein>
    <submittedName>
        <fullName evidence="1">Uncharacterized protein</fullName>
    </submittedName>
</protein>
<reference evidence="1" key="2">
    <citation type="journal article" date="2015" name="Fish Shellfish Immunol.">
        <title>Early steps in the European eel (Anguilla anguilla)-Vibrio vulnificus interaction in the gills: Role of the RtxA13 toxin.</title>
        <authorList>
            <person name="Callol A."/>
            <person name="Pajuelo D."/>
            <person name="Ebbesson L."/>
            <person name="Teles M."/>
            <person name="MacKenzie S."/>
            <person name="Amaro C."/>
        </authorList>
    </citation>
    <scope>NUCLEOTIDE SEQUENCE</scope>
</reference>
<proteinExistence type="predicted"/>
<evidence type="ECO:0000313" key="1">
    <source>
        <dbReference type="EMBL" id="JAH33193.1"/>
    </source>
</evidence>